<reference evidence="7 8" key="1">
    <citation type="journal article" date="2024" name="Ann. Entomol. Soc. Am.">
        <title>Genomic analyses of the southern and eastern yellowjacket wasps (Hymenoptera: Vespidae) reveal evolutionary signatures of social life.</title>
        <authorList>
            <person name="Catto M.A."/>
            <person name="Caine P.B."/>
            <person name="Orr S.E."/>
            <person name="Hunt B.G."/>
            <person name="Goodisman M.A.D."/>
        </authorList>
    </citation>
    <scope>NUCLEOTIDE SEQUENCE [LARGE SCALE GENOMIC DNA]</scope>
    <source>
        <strain evidence="7">233</strain>
        <tissue evidence="7">Head and thorax</tissue>
    </source>
</reference>
<evidence type="ECO:0000256" key="2">
    <source>
        <dbReference type="ARBA" id="ARBA00022588"/>
    </source>
</evidence>
<dbReference type="SUPFAM" id="SSF49899">
    <property type="entry name" value="Concanavalin A-like lectins/glucanases"/>
    <property type="match status" value="1"/>
</dbReference>
<dbReference type="PANTHER" id="PTHR10963:SF60">
    <property type="entry name" value="GRAM-NEGATIVE BACTERIA-BINDING PROTEIN 1-RELATED"/>
    <property type="match status" value="1"/>
</dbReference>
<keyword evidence="2" id="KW-0399">Innate immunity</keyword>
<keyword evidence="4" id="KW-1133">Transmembrane helix</keyword>
<dbReference type="GO" id="GO:0045087">
    <property type="term" value="P:innate immune response"/>
    <property type="evidence" value="ECO:0007669"/>
    <property type="project" value="UniProtKB-KW"/>
</dbReference>
<evidence type="ECO:0000259" key="6">
    <source>
        <dbReference type="PROSITE" id="PS51969"/>
    </source>
</evidence>
<evidence type="ECO:0000256" key="3">
    <source>
        <dbReference type="ARBA" id="ARBA00022859"/>
    </source>
</evidence>
<keyword evidence="4" id="KW-0812">Transmembrane</keyword>
<dbReference type="Pfam" id="PF15886">
    <property type="entry name" value="CBM39"/>
    <property type="match status" value="1"/>
</dbReference>
<evidence type="ECO:0000313" key="7">
    <source>
        <dbReference type="EMBL" id="KAL2726748.1"/>
    </source>
</evidence>
<feature type="transmembrane region" description="Helical" evidence="4">
    <location>
        <begin position="476"/>
        <end position="498"/>
    </location>
</feature>
<evidence type="ECO:0000256" key="4">
    <source>
        <dbReference type="SAM" id="Phobius"/>
    </source>
</evidence>
<feature type="domain" description="CBM39" evidence="6">
    <location>
        <begin position="32"/>
        <end position="132"/>
    </location>
</feature>
<keyword evidence="8" id="KW-1185">Reference proteome</keyword>
<dbReference type="EMBL" id="JAUDFV010000133">
    <property type="protein sequence ID" value="KAL2726748.1"/>
    <property type="molecule type" value="Genomic_DNA"/>
</dbReference>
<name>A0ABD2B201_VESSQ</name>
<evidence type="ECO:0000256" key="1">
    <source>
        <dbReference type="ARBA" id="ARBA00008781"/>
    </source>
</evidence>
<dbReference type="InterPro" id="IPR050546">
    <property type="entry name" value="Glycosyl_Hydrlase_16"/>
</dbReference>
<protein>
    <submittedName>
        <fullName evidence="7">Uncharacterized protein</fullName>
    </submittedName>
</protein>
<dbReference type="InterPro" id="IPR013320">
    <property type="entry name" value="ConA-like_dom_sf"/>
</dbReference>
<dbReference type="PROSITE" id="PS51969">
    <property type="entry name" value="CBM39"/>
    <property type="match status" value="1"/>
</dbReference>
<dbReference type="AlphaFoldDB" id="A0ABD2B201"/>
<keyword evidence="4" id="KW-0472">Membrane</keyword>
<sequence length="630" mass="72456">MYSEKICQVSQLILIQLNLIITVILIVSVKSYTIPEPLFEVLGSKGLRISIEDAPGLQYFTFHGNLNKPIYSGDPGELFGDVFRAKNGRWTLEKGNVFLQEGDVINYWIYVQVNNTNSIKENQRYVVDANLKKFTTASPVIISPNTEKLIFNEDFNNLDESLWSRDIKMPLEPDYEFCVYHNDNHQKLVEINNGILRINPIILEDSYGENITAYGTLQLADCTSNIPQECFRNALSYSILPPVISARLNTKNRFAFKYGKIEIRAKFPEGDWLYPELWLEPLYSLYGPNYASGRVLLGFARGNDNLVDAENLEKIYDARKLEFGLRSGSPTIYEDNVQKTVNRDSRWNKDFHVYTTIWDANGFQFLVDGEEIGRLLPTVNGWLHNNNSNIHGMTKIAPFDQEFYISIGIGVGGVRVFPDKTISSGYKKPWKNVGAKPMLQFWQSRSQWLPSWRRDNSNKRALEIDYVKVWSFIRNIIVLVALIFILNGESFAGTLYRLKRSKNEYILRRCIASAELIKMHIPERSTTRSVSSDIGKHDVNETYTIQRNDKRIKSLGDDRQHFISTNFKDTPLKTVNIQAVQKDKPLIFQKKYQLPELQYNVPSKAPEISTNVITIKSSPEKDTFLSINKM</sequence>
<comment type="similarity">
    <text evidence="1">Belongs to the insect beta-1,3-glucan binding protein family.</text>
</comment>
<evidence type="ECO:0000313" key="8">
    <source>
        <dbReference type="Proteomes" id="UP001607302"/>
    </source>
</evidence>
<organism evidence="7 8">
    <name type="scientific">Vespula squamosa</name>
    <name type="common">Southern yellow jacket</name>
    <name type="synonym">Wasp</name>
    <dbReference type="NCBI Taxonomy" id="30214"/>
    <lineage>
        <taxon>Eukaryota</taxon>
        <taxon>Metazoa</taxon>
        <taxon>Ecdysozoa</taxon>
        <taxon>Arthropoda</taxon>
        <taxon>Hexapoda</taxon>
        <taxon>Insecta</taxon>
        <taxon>Pterygota</taxon>
        <taxon>Neoptera</taxon>
        <taxon>Endopterygota</taxon>
        <taxon>Hymenoptera</taxon>
        <taxon>Apocrita</taxon>
        <taxon>Aculeata</taxon>
        <taxon>Vespoidea</taxon>
        <taxon>Vespidae</taxon>
        <taxon>Vespinae</taxon>
        <taxon>Vespula</taxon>
    </lineage>
</organism>
<dbReference type="InterPro" id="IPR000757">
    <property type="entry name" value="Beta-glucanase-like"/>
</dbReference>
<dbReference type="Gene3D" id="2.60.120.200">
    <property type="match status" value="1"/>
</dbReference>
<dbReference type="InterPro" id="IPR043030">
    <property type="entry name" value="BGBP_N_sf"/>
</dbReference>
<dbReference type="PROSITE" id="PS51762">
    <property type="entry name" value="GH16_2"/>
    <property type="match status" value="1"/>
</dbReference>
<evidence type="ECO:0000259" key="5">
    <source>
        <dbReference type="PROSITE" id="PS51762"/>
    </source>
</evidence>
<dbReference type="PANTHER" id="PTHR10963">
    <property type="entry name" value="GLYCOSYL HYDROLASE-RELATED"/>
    <property type="match status" value="1"/>
</dbReference>
<dbReference type="InterPro" id="IPR031756">
    <property type="entry name" value="BGBP_N"/>
</dbReference>
<keyword evidence="3" id="KW-0391">Immunity</keyword>
<feature type="transmembrane region" description="Helical" evidence="4">
    <location>
        <begin position="12"/>
        <end position="29"/>
    </location>
</feature>
<gene>
    <name evidence="7" type="ORF">V1478_007026</name>
</gene>
<dbReference type="Proteomes" id="UP001607302">
    <property type="component" value="Unassembled WGS sequence"/>
</dbReference>
<accession>A0ABD2B201</accession>
<comment type="caution">
    <text evidence="7">The sequence shown here is derived from an EMBL/GenBank/DDBJ whole genome shotgun (WGS) entry which is preliminary data.</text>
</comment>
<dbReference type="Gene3D" id="2.60.40.2140">
    <property type="entry name" value="Beta-1,3-glucan-recognition protein, N-terminal domain"/>
    <property type="match status" value="1"/>
</dbReference>
<proteinExistence type="inferred from homology"/>
<feature type="domain" description="GH16" evidence="5">
    <location>
        <begin position="153"/>
        <end position="475"/>
    </location>
</feature>